<dbReference type="Gene3D" id="3.30.360.10">
    <property type="entry name" value="Dihydrodipicolinate Reductase, domain 2"/>
    <property type="match status" value="1"/>
</dbReference>
<dbReference type="RefSeq" id="WP_073067521.1">
    <property type="nucleotide sequence ID" value="NZ_FQUS01000024.1"/>
</dbReference>
<accession>A0A1M5IQ22</accession>
<dbReference type="AlphaFoldDB" id="A0A1M5IQ22"/>
<dbReference type="InterPro" id="IPR050463">
    <property type="entry name" value="Gfo/Idh/MocA_oxidrdct_glycsds"/>
</dbReference>
<evidence type="ECO:0000259" key="1">
    <source>
        <dbReference type="Pfam" id="PF01408"/>
    </source>
</evidence>
<dbReference type="InterPro" id="IPR043906">
    <property type="entry name" value="Gfo/Idh/MocA_OxRdtase_bact_C"/>
</dbReference>
<dbReference type="OrthoDB" id="9763611at2"/>
<feature type="domain" description="Gfo/Idh/MocA-like oxidoreductase bacterial type C-terminal" evidence="2">
    <location>
        <begin position="207"/>
        <end position="310"/>
    </location>
</feature>
<sequence>MDNKIKRRDFLKKMSALGLGVGIAGAGAPQVFAGGSPNEKVLVGVMGTNSRGAALAEGFAALPGAEVAYICDVDDEAIQNGMKAVEAGGQEKRPQEVKDFRRILDDKDLDALVIAAPDHWHAPASILAMKAGKHVYVEKPCSHNPREGELLVEAARKYDKVVQMGNQRRSWSNVVQGIQEVKEGAIGDAYFARAWYANTRGSIGHGKTAPVPSGLDFELWQGPAPRREYKDNLIHYNWHWFWHWGTGEILNNGTHFIDLCRWGLEVDYPEQVSSNGGRYAYDDDWETPDTQLTSYDFADGKSISWEGRSCNGQPIEGSSVGASFHGTDGSLVIHGNGYSRFDNNGNELEKVTVEGDDALDTTGPGFDLDAAHLGNFRDAIREGSSLNSPIEDANKSVVLCQLGNIAHRTGRTLNCDTGTGKIVNDEEAMKLWGREYEPGWEPTV</sequence>
<evidence type="ECO:0000259" key="2">
    <source>
        <dbReference type="Pfam" id="PF19051"/>
    </source>
</evidence>
<dbReference type="PANTHER" id="PTHR43818">
    <property type="entry name" value="BCDNA.GH03377"/>
    <property type="match status" value="1"/>
</dbReference>
<reference evidence="3 4" key="1">
    <citation type="submission" date="2016-11" db="EMBL/GenBank/DDBJ databases">
        <authorList>
            <person name="Jaros S."/>
            <person name="Januszkiewicz K."/>
            <person name="Wedrychowicz H."/>
        </authorList>
    </citation>
    <scope>NUCLEOTIDE SEQUENCE [LARGE SCALE GENOMIC DNA]</scope>
    <source>
        <strain evidence="3 4">DSM 21986</strain>
    </source>
</reference>
<dbReference type="InterPro" id="IPR000683">
    <property type="entry name" value="Gfo/Idh/MocA-like_OxRdtase_N"/>
</dbReference>
<dbReference type="Pfam" id="PF19051">
    <property type="entry name" value="GFO_IDH_MocA_C2"/>
    <property type="match status" value="1"/>
</dbReference>
<evidence type="ECO:0000313" key="4">
    <source>
        <dbReference type="Proteomes" id="UP000184041"/>
    </source>
</evidence>
<dbReference type="EMBL" id="FQUS01000024">
    <property type="protein sequence ID" value="SHG30129.1"/>
    <property type="molecule type" value="Genomic_DNA"/>
</dbReference>
<dbReference type="InterPro" id="IPR006311">
    <property type="entry name" value="TAT_signal"/>
</dbReference>
<evidence type="ECO:0000313" key="3">
    <source>
        <dbReference type="EMBL" id="SHG30129.1"/>
    </source>
</evidence>
<dbReference type="GO" id="GO:0000166">
    <property type="term" value="F:nucleotide binding"/>
    <property type="evidence" value="ECO:0007669"/>
    <property type="project" value="InterPro"/>
</dbReference>
<keyword evidence="4" id="KW-1185">Reference proteome</keyword>
<dbReference type="InterPro" id="IPR036291">
    <property type="entry name" value="NAD(P)-bd_dom_sf"/>
</dbReference>
<dbReference type="SUPFAM" id="SSF51735">
    <property type="entry name" value="NAD(P)-binding Rossmann-fold domains"/>
    <property type="match status" value="1"/>
</dbReference>
<dbReference type="Proteomes" id="UP000184041">
    <property type="component" value="Unassembled WGS sequence"/>
</dbReference>
<organism evidence="3 4">
    <name type="scientific">Fodinibius roseus</name>
    <dbReference type="NCBI Taxonomy" id="1194090"/>
    <lineage>
        <taxon>Bacteria</taxon>
        <taxon>Pseudomonadati</taxon>
        <taxon>Balneolota</taxon>
        <taxon>Balneolia</taxon>
        <taxon>Balneolales</taxon>
        <taxon>Balneolaceae</taxon>
        <taxon>Fodinibius</taxon>
    </lineage>
</organism>
<gene>
    <name evidence="3" type="ORF">SAMN05443144_12418</name>
</gene>
<dbReference type="PANTHER" id="PTHR43818:SF5">
    <property type="entry name" value="OXIDOREDUCTASE FAMILY PROTEIN"/>
    <property type="match status" value="1"/>
</dbReference>
<dbReference type="SUPFAM" id="SSF55347">
    <property type="entry name" value="Glyceraldehyde-3-phosphate dehydrogenase-like, C-terminal domain"/>
    <property type="match status" value="1"/>
</dbReference>
<feature type="domain" description="Gfo/Idh/MocA-like oxidoreductase N-terminal" evidence="1">
    <location>
        <begin position="43"/>
        <end position="165"/>
    </location>
</feature>
<dbReference type="Gene3D" id="3.40.50.720">
    <property type="entry name" value="NAD(P)-binding Rossmann-like Domain"/>
    <property type="match status" value="1"/>
</dbReference>
<dbReference type="STRING" id="1194090.SAMN05443144_12418"/>
<proteinExistence type="predicted"/>
<name>A0A1M5IQ22_9BACT</name>
<protein>
    <submittedName>
        <fullName evidence="3">Predicted dehydrogenase</fullName>
    </submittedName>
</protein>
<dbReference type="Pfam" id="PF01408">
    <property type="entry name" value="GFO_IDH_MocA"/>
    <property type="match status" value="1"/>
</dbReference>
<dbReference type="PROSITE" id="PS51318">
    <property type="entry name" value="TAT"/>
    <property type="match status" value="1"/>
</dbReference>